<protein>
    <submittedName>
        <fullName evidence="1">Putative secreted protein</fullName>
    </submittedName>
</protein>
<reference evidence="1" key="1">
    <citation type="submission" date="2018-01" db="EMBL/GenBank/DDBJ databases">
        <title>An insight into the sialome of Amazonian anophelines.</title>
        <authorList>
            <person name="Ribeiro J.M."/>
            <person name="Scarpassa V."/>
            <person name="Calvo E."/>
        </authorList>
    </citation>
    <scope>NUCLEOTIDE SEQUENCE</scope>
    <source>
        <tissue evidence="1">Salivary glands</tissue>
    </source>
</reference>
<organism evidence="1">
    <name type="scientific">Anopheles marajoara</name>
    <dbReference type="NCBI Taxonomy" id="58244"/>
    <lineage>
        <taxon>Eukaryota</taxon>
        <taxon>Metazoa</taxon>
        <taxon>Ecdysozoa</taxon>
        <taxon>Arthropoda</taxon>
        <taxon>Hexapoda</taxon>
        <taxon>Insecta</taxon>
        <taxon>Pterygota</taxon>
        <taxon>Neoptera</taxon>
        <taxon>Endopterygota</taxon>
        <taxon>Diptera</taxon>
        <taxon>Nematocera</taxon>
        <taxon>Culicoidea</taxon>
        <taxon>Culicidae</taxon>
        <taxon>Anophelinae</taxon>
        <taxon>Anopheles</taxon>
    </lineage>
</organism>
<accession>A0A2M4CAU4</accession>
<dbReference type="AlphaFoldDB" id="A0A2M4CAU4"/>
<dbReference type="EMBL" id="GGFJ01013293">
    <property type="protein sequence ID" value="MBW62434.1"/>
    <property type="molecule type" value="Transcribed_RNA"/>
</dbReference>
<evidence type="ECO:0000313" key="1">
    <source>
        <dbReference type="EMBL" id="MBW62434.1"/>
    </source>
</evidence>
<name>A0A2M4CAU4_9DIPT</name>
<proteinExistence type="predicted"/>
<sequence>MVPLCAMCVRGLVQFCFAKQSARTVLRMQLPSIAPRLICIECSFTLCYGSCSINKQLSLSPLSARRRHLNRLNNLRDGFKWRPL</sequence>